<feature type="compositionally biased region" description="Gly residues" evidence="1">
    <location>
        <begin position="367"/>
        <end position="389"/>
    </location>
</feature>
<feature type="signal peptide" evidence="2">
    <location>
        <begin position="1"/>
        <end position="29"/>
    </location>
</feature>
<dbReference type="EMBL" id="SMOD01000008">
    <property type="protein sequence ID" value="TDG08147.1"/>
    <property type="molecule type" value="Genomic_DNA"/>
</dbReference>
<evidence type="ECO:0000256" key="2">
    <source>
        <dbReference type="SAM" id="SignalP"/>
    </source>
</evidence>
<organism evidence="3 4">
    <name type="scientific">Paraburkholderia guartelaensis</name>
    <dbReference type="NCBI Taxonomy" id="2546446"/>
    <lineage>
        <taxon>Bacteria</taxon>
        <taxon>Pseudomonadati</taxon>
        <taxon>Pseudomonadota</taxon>
        <taxon>Betaproteobacteria</taxon>
        <taxon>Burkholderiales</taxon>
        <taxon>Burkholderiaceae</taxon>
        <taxon>Paraburkholderia</taxon>
    </lineage>
</organism>
<protein>
    <submittedName>
        <fullName evidence="3">DUF3300 domain-containing protein</fullName>
    </submittedName>
</protein>
<dbReference type="RefSeq" id="WP_133183054.1">
    <property type="nucleotide sequence ID" value="NZ_SMOD01000008.1"/>
</dbReference>
<name>A0A4R5LGF5_9BURK</name>
<dbReference type="OrthoDB" id="197257at2"/>
<feature type="compositionally biased region" description="Gly residues" evidence="1">
    <location>
        <begin position="489"/>
        <end position="506"/>
    </location>
</feature>
<dbReference type="AlphaFoldDB" id="A0A4R5LGF5"/>
<feature type="compositionally biased region" description="Gly residues" evidence="1">
    <location>
        <begin position="324"/>
        <end position="340"/>
    </location>
</feature>
<dbReference type="PANTHER" id="PTHR40269">
    <property type="entry name" value="OUTER MEMBRANE PROTEIN-RELATED"/>
    <property type="match status" value="1"/>
</dbReference>
<dbReference type="Pfam" id="PF11737">
    <property type="entry name" value="DUF3300"/>
    <property type="match status" value="1"/>
</dbReference>
<feature type="region of interest" description="Disordered" evidence="1">
    <location>
        <begin position="283"/>
        <end position="389"/>
    </location>
</feature>
<comment type="caution">
    <text evidence="3">The sequence shown here is derived from an EMBL/GenBank/DDBJ whole genome shotgun (WGS) entry which is preliminary data.</text>
</comment>
<feature type="chain" id="PRO_5020204286" evidence="2">
    <location>
        <begin position="30"/>
        <end position="506"/>
    </location>
</feature>
<evidence type="ECO:0000313" key="3">
    <source>
        <dbReference type="EMBL" id="TDG08147.1"/>
    </source>
</evidence>
<keyword evidence="2" id="KW-0732">Signal</keyword>
<feature type="compositionally biased region" description="Low complexity" evidence="1">
    <location>
        <begin position="353"/>
        <end position="366"/>
    </location>
</feature>
<dbReference type="PANTHER" id="PTHR40269:SF1">
    <property type="entry name" value="OUTER MEMBRANE PROTEIN"/>
    <property type="match status" value="1"/>
</dbReference>
<dbReference type="InterPro" id="IPR021728">
    <property type="entry name" value="DUF3300"/>
</dbReference>
<feature type="compositionally biased region" description="Polar residues" evidence="1">
    <location>
        <begin position="476"/>
        <end position="486"/>
    </location>
</feature>
<evidence type="ECO:0000256" key="1">
    <source>
        <dbReference type="SAM" id="MobiDB-lite"/>
    </source>
</evidence>
<dbReference type="Proteomes" id="UP000295606">
    <property type="component" value="Unassembled WGS sequence"/>
</dbReference>
<sequence length="506" mass="51548">MTSWIKQRTHTVCLLVLALLLAGTQAVRAQDAPQPAPYKPEELEALVAPIALYPDSVLAQVLMASTYPLEIVHAARWVKEHPKVKGDDAVKAVQDQPWDTSVKSLVAFPQALEPMNDKLDWTQKLGDAFLAQEKDVLAAVQRLRARAQDSGNLKSNEQQKVVVEQPPAQGGQTIVKIEPANPEVIYVPAYNPTVVYGAWSYPAYPPYAWPPYPAYYPGGALMTGFAWGVGLAAAGAIFGNCNWGGGDVNINVDKARNVNRNFDSTKVQGGKWQHDASHRQGVAYRDNATREKFGNNVAGADGRRDYRGRNGQNGASVADRAGNRTGGGAGGQGLGNGNRGNQGNLGNRGGAGNNASVGNRANIADNGAGGNRGNVGNNGAGGNRGNLGDNGAGGNRGNIGNNGAGGNRGNIGNNGAGGNRGGVANNAGVSNRVSTGAGGGGFGGGGGGSYGGGGGRDGAFQGVGGGGATQRDASRGRSSVQSSGFNRPSGGGGMRGGGGGRGGGRR</sequence>
<reference evidence="3 4" key="1">
    <citation type="submission" date="2019-03" db="EMBL/GenBank/DDBJ databases">
        <title>Paraburkholderia sp. isolated from native Mimosa gymnas in Guartela State Park, Brazil.</title>
        <authorList>
            <person name="Paulitsch F."/>
            <person name="Hungria M."/>
            <person name="Delamuta J.R.M."/>
            <person name="Ribeiro R.A."/>
            <person name="Dall'Agnol R."/>
            <person name="Silva J.S.B."/>
        </authorList>
    </citation>
    <scope>NUCLEOTIDE SEQUENCE [LARGE SCALE GENOMIC DNA]</scope>
    <source>
        <strain evidence="3 4">CNPSo 3008</strain>
    </source>
</reference>
<feature type="compositionally biased region" description="Gly residues" evidence="1">
    <location>
        <begin position="453"/>
        <end position="468"/>
    </location>
</feature>
<proteinExistence type="predicted"/>
<gene>
    <name evidence="3" type="ORF">E1N52_12260</name>
</gene>
<accession>A0A4R5LGF5</accession>
<evidence type="ECO:0000313" key="4">
    <source>
        <dbReference type="Proteomes" id="UP000295606"/>
    </source>
</evidence>
<feature type="region of interest" description="Disordered" evidence="1">
    <location>
        <begin position="453"/>
        <end position="506"/>
    </location>
</feature>
<dbReference type="PRINTS" id="PR01228">
    <property type="entry name" value="EGGSHELL"/>
</dbReference>